<dbReference type="Proteomes" id="UP000595140">
    <property type="component" value="Unassembled WGS sequence"/>
</dbReference>
<evidence type="ECO:0000313" key="1">
    <source>
        <dbReference type="EMBL" id="VFQ69934.1"/>
    </source>
</evidence>
<dbReference type="EMBL" id="OOIL02000857">
    <property type="protein sequence ID" value="VFQ69934.1"/>
    <property type="molecule type" value="Genomic_DNA"/>
</dbReference>
<gene>
    <name evidence="1" type="ORF">CCAM_LOCUS11710</name>
</gene>
<accession>A0A484KZ93</accession>
<dbReference type="AlphaFoldDB" id="A0A484KZ93"/>
<organism evidence="1 2">
    <name type="scientific">Cuscuta campestris</name>
    <dbReference type="NCBI Taxonomy" id="132261"/>
    <lineage>
        <taxon>Eukaryota</taxon>
        <taxon>Viridiplantae</taxon>
        <taxon>Streptophyta</taxon>
        <taxon>Embryophyta</taxon>
        <taxon>Tracheophyta</taxon>
        <taxon>Spermatophyta</taxon>
        <taxon>Magnoliopsida</taxon>
        <taxon>eudicotyledons</taxon>
        <taxon>Gunneridae</taxon>
        <taxon>Pentapetalae</taxon>
        <taxon>asterids</taxon>
        <taxon>lamiids</taxon>
        <taxon>Solanales</taxon>
        <taxon>Convolvulaceae</taxon>
        <taxon>Cuscuteae</taxon>
        <taxon>Cuscuta</taxon>
        <taxon>Cuscuta subgen. Grammica</taxon>
        <taxon>Cuscuta sect. Cleistogrammica</taxon>
    </lineage>
</organism>
<keyword evidence="2" id="KW-1185">Reference proteome</keyword>
<proteinExistence type="predicted"/>
<protein>
    <submittedName>
        <fullName evidence="1">Uncharacterized protein</fullName>
    </submittedName>
</protein>
<evidence type="ECO:0000313" key="2">
    <source>
        <dbReference type="Proteomes" id="UP000595140"/>
    </source>
</evidence>
<name>A0A484KZ93_9ASTE</name>
<sequence>MLKFCRAKEFLKEIQITTSFHVTQLILDNESEEAKEFLKTFKTEVDECRSSSTFTLTQTTQSSEGTEDTSTNLKISSIKNLLTETEVQSYSDFKRLLRHCDVCSLGQRVQGYDGYACFKNERDYDQVVKDEMDGWNGFEFSDLNIEHIGSNKEGRKTGDKGKAKAVDDGLEDEEFGQFLMDQGSTTKAKKKPRTRMV</sequence>
<reference evidence="1 2" key="1">
    <citation type="submission" date="2018-04" db="EMBL/GenBank/DDBJ databases">
        <authorList>
            <person name="Vogel A."/>
        </authorList>
    </citation>
    <scope>NUCLEOTIDE SEQUENCE [LARGE SCALE GENOMIC DNA]</scope>
</reference>